<evidence type="ECO:0000313" key="3">
    <source>
        <dbReference type="Proteomes" id="UP000770015"/>
    </source>
</evidence>
<accession>A0A9P9A4X1</accession>
<reference evidence="2" key="1">
    <citation type="journal article" date="2021" name="Nat. Commun.">
        <title>Genetic determinants of endophytism in the Arabidopsis root mycobiome.</title>
        <authorList>
            <person name="Mesny F."/>
            <person name="Miyauchi S."/>
            <person name="Thiergart T."/>
            <person name="Pickel B."/>
            <person name="Atanasova L."/>
            <person name="Karlsson M."/>
            <person name="Huettel B."/>
            <person name="Barry K.W."/>
            <person name="Haridas S."/>
            <person name="Chen C."/>
            <person name="Bauer D."/>
            <person name="Andreopoulos W."/>
            <person name="Pangilinan J."/>
            <person name="LaButti K."/>
            <person name="Riley R."/>
            <person name="Lipzen A."/>
            <person name="Clum A."/>
            <person name="Drula E."/>
            <person name="Henrissat B."/>
            <person name="Kohler A."/>
            <person name="Grigoriev I.V."/>
            <person name="Martin F.M."/>
            <person name="Hacquard S."/>
        </authorList>
    </citation>
    <scope>NUCLEOTIDE SEQUENCE</scope>
    <source>
        <strain evidence="2">MPI-SDFR-AT-0117</strain>
    </source>
</reference>
<gene>
    <name evidence="2" type="ORF">F5X68DRAFT_63825</name>
</gene>
<feature type="region of interest" description="Disordered" evidence="1">
    <location>
        <begin position="1"/>
        <end position="31"/>
    </location>
</feature>
<evidence type="ECO:0000313" key="2">
    <source>
        <dbReference type="EMBL" id="KAH6661922.1"/>
    </source>
</evidence>
<keyword evidence="3" id="KW-1185">Reference proteome</keyword>
<sequence>MKSPETGHNPTAGRPPSKLMTRTPSPRSLDHDLSSLNLLPSLHFPLHRRGGTGTTSITSGPSSPRVFISENQLAFSHLDFYARKHHCQLKLIVPTIHTSQRIVPRKHFTSNVPVSTTHPHRVEGMLVNVGDLEALEVVSRVAKTLGYRKQRNTVVCPVPHKHFANTIPVVTTQRAPIARSRATHHRRTSDSVPSRQNGFTHRSLVTCTEH</sequence>
<dbReference type="Proteomes" id="UP000770015">
    <property type="component" value="Unassembled WGS sequence"/>
</dbReference>
<organism evidence="2 3">
    <name type="scientific">Plectosphaerella plurivora</name>
    <dbReference type="NCBI Taxonomy" id="936078"/>
    <lineage>
        <taxon>Eukaryota</taxon>
        <taxon>Fungi</taxon>
        <taxon>Dikarya</taxon>
        <taxon>Ascomycota</taxon>
        <taxon>Pezizomycotina</taxon>
        <taxon>Sordariomycetes</taxon>
        <taxon>Hypocreomycetidae</taxon>
        <taxon>Glomerellales</taxon>
        <taxon>Plectosphaerellaceae</taxon>
        <taxon>Plectosphaerella</taxon>
    </lineage>
</organism>
<comment type="caution">
    <text evidence="2">The sequence shown here is derived from an EMBL/GenBank/DDBJ whole genome shotgun (WGS) entry which is preliminary data.</text>
</comment>
<evidence type="ECO:0000256" key="1">
    <source>
        <dbReference type="SAM" id="MobiDB-lite"/>
    </source>
</evidence>
<dbReference type="AlphaFoldDB" id="A0A9P9A4X1"/>
<feature type="region of interest" description="Disordered" evidence="1">
    <location>
        <begin position="179"/>
        <end position="210"/>
    </location>
</feature>
<proteinExistence type="predicted"/>
<feature type="compositionally biased region" description="Polar residues" evidence="1">
    <location>
        <begin position="190"/>
        <end position="210"/>
    </location>
</feature>
<name>A0A9P9A4X1_9PEZI</name>
<dbReference type="EMBL" id="JAGSXJ010000048">
    <property type="protein sequence ID" value="KAH6661922.1"/>
    <property type="molecule type" value="Genomic_DNA"/>
</dbReference>
<protein>
    <submittedName>
        <fullName evidence="2">Uncharacterized protein</fullName>
    </submittedName>
</protein>